<accession>A0A8T2DE75</accession>
<feature type="domain" description="Fatty acid hydroxylase" evidence="8">
    <location>
        <begin position="115"/>
        <end position="257"/>
    </location>
</feature>
<dbReference type="OrthoDB" id="408954at2759"/>
<dbReference type="Pfam" id="PF04116">
    <property type="entry name" value="FA_hydroxylase"/>
    <property type="match status" value="1"/>
</dbReference>
<comment type="subcellular location">
    <subcellularLocation>
        <location evidence="1">Membrane</location>
    </subcellularLocation>
</comment>
<sequence>MASRPGVLTEWPWSPLGGFKFLVAPLTIASIHSYVTAEEEEKDLWRLMIMAMMLWRIFTARYGSVLDKPIEFEQVDREQSWDDQIIFNTLFMYLVNNKLPGCSRIPPKPPSCASFLLHAVPVEFLYYWFHRSLHHHFLYSRYHSHHHSSIVTEPITSVVHPFAEHIAYSVLFAIPIVTASLCGILSIVPFVAYVTYIDFMNYMGHYNFEFFPKRLFHHSLSSSSSATPPRTFHSLHHTQFRTNYSLFIPIYDHIYGTTDKCSESLYEKSLEREEESPTSSTSLTSLHSTPSTKCALASRPSHLAPRGLDPHGTSPTSCGPSLSSSLSSP</sequence>
<comment type="similarity">
    <text evidence="2">Belongs to the sterol desaturase family.</text>
</comment>
<dbReference type="GO" id="GO:0016020">
    <property type="term" value="C:membrane"/>
    <property type="evidence" value="ECO:0007669"/>
    <property type="project" value="UniProtKB-SubCell"/>
</dbReference>
<feature type="transmembrane region" description="Helical" evidence="7">
    <location>
        <begin position="166"/>
        <end position="196"/>
    </location>
</feature>
<dbReference type="PANTHER" id="PTHR11863">
    <property type="entry name" value="STEROL DESATURASE"/>
    <property type="match status" value="1"/>
</dbReference>
<dbReference type="GO" id="GO:0016491">
    <property type="term" value="F:oxidoreductase activity"/>
    <property type="evidence" value="ECO:0007669"/>
    <property type="project" value="InterPro"/>
</dbReference>
<name>A0A8T2DE75_ARASU</name>
<dbReference type="GO" id="GO:0008610">
    <property type="term" value="P:lipid biosynthetic process"/>
    <property type="evidence" value="ECO:0007669"/>
    <property type="project" value="InterPro"/>
</dbReference>
<organism evidence="9 10">
    <name type="scientific">Arabidopsis suecica</name>
    <name type="common">Swedish thale-cress</name>
    <name type="synonym">Cardaminopsis suecica</name>
    <dbReference type="NCBI Taxonomy" id="45249"/>
    <lineage>
        <taxon>Eukaryota</taxon>
        <taxon>Viridiplantae</taxon>
        <taxon>Streptophyta</taxon>
        <taxon>Embryophyta</taxon>
        <taxon>Tracheophyta</taxon>
        <taxon>Spermatophyta</taxon>
        <taxon>Magnoliopsida</taxon>
        <taxon>eudicotyledons</taxon>
        <taxon>Gunneridae</taxon>
        <taxon>Pentapetalae</taxon>
        <taxon>rosids</taxon>
        <taxon>malvids</taxon>
        <taxon>Brassicales</taxon>
        <taxon>Brassicaceae</taxon>
        <taxon>Camelineae</taxon>
        <taxon>Arabidopsis</taxon>
    </lineage>
</organism>
<evidence type="ECO:0000256" key="1">
    <source>
        <dbReference type="ARBA" id="ARBA00004370"/>
    </source>
</evidence>
<dbReference type="EMBL" id="JAEFBJ010000005">
    <property type="protein sequence ID" value="KAG7610608.1"/>
    <property type="molecule type" value="Genomic_DNA"/>
</dbReference>
<protein>
    <submittedName>
        <fullName evidence="9">Fatty acid hydroxylase</fullName>
    </submittedName>
</protein>
<feature type="compositionally biased region" description="Low complexity" evidence="6">
    <location>
        <begin position="277"/>
        <end position="292"/>
    </location>
</feature>
<keyword evidence="4 7" id="KW-1133">Transmembrane helix</keyword>
<evidence type="ECO:0000256" key="5">
    <source>
        <dbReference type="ARBA" id="ARBA00023136"/>
    </source>
</evidence>
<feature type="compositionally biased region" description="Low complexity" evidence="6">
    <location>
        <begin position="312"/>
        <end position="329"/>
    </location>
</feature>
<keyword evidence="10" id="KW-1185">Reference proteome</keyword>
<comment type="caution">
    <text evidence="9">The sequence shown here is derived from an EMBL/GenBank/DDBJ whole genome shotgun (WGS) entry which is preliminary data.</text>
</comment>
<dbReference type="GO" id="GO:0005506">
    <property type="term" value="F:iron ion binding"/>
    <property type="evidence" value="ECO:0007669"/>
    <property type="project" value="InterPro"/>
</dbReference>
<evidence type="ECO:0000256" key="2">
    <source>
        <dbReference type="ARBA" id="ARBA00009324"/>
    </source>
</evidence>
<evidence type="ECO:0000259" key="8">
    <source>
        <dbReference type="Pfam" id="PF04116"/>
    </source>
</evidence>
<evidence type="ECO:0000313" key="10">
    <source>
        <dbReference type="Proteomes" id="UP000694251"/>
    </source>
</evidence>
<dbReference type="InterPro" id="IPR006694">
    <property type="entry name" value="Fatty_acid_hydroxylase"/>
</dbReference>
<evidence type="ECO:0000313" key="9">
    <source>
        <dbReference type="EMBL" id="KAG7610608.1"/>
    </source>
</evidence>
<keyword evidence="5 7" id="KW-0472">Membrane</keyword>
<evidence type="ECO:0000256" key="4">
    <source>
        <dbReference type="ARBA" id="ARBA00022989"/>
    </source>
</evidence>
<dbReference type="Proteomes" id="UP000694251">
    <property type="component" value="Chromosome 5"/>
</dbReference>
<gene>
    <name evidence="9" type="ORF">ISN44_As05g026030</name>
</gene>
<evidence type="ECO:0000256" key="6">
    <source>
        <dbReference type="SAM" id="MobiDB-lite"/>
    </source>
</evidence>
<feature type="region of interest" description="Disordered" evidence="6">
    <location>
        <begin position="266"/>
        <end position="329"/>
    </location>
</feature>
<dbReference type="InterPro" id="IPR050307">
    <property type="entry name" value="Sterol_Desaturase_Related"/>
</dbReference>
<evidence type="ECO:0000256" key="3">
    <source>
        <dbReference type="ARBA" id="ARBA00022692"/>
    </source>
</evidence>
<dbReference type="AlphaFoldDB" id="A0A8T2DE75"/>
<keyword evidence="3 7" id="KW-0812">Transmembrane</keyword>
<evidence type="ECO:0000256" key="7">
    <source>
        <dbReference type="SAM" id="Phobius"/>
    </source>
</evidence>
<reference evidence="9 10" key="1">
    <citation type="submission" date="2020-12" db="EMBL/GenBank/DDBJ databases">
        <title>Concerted genomic and epigenomic changes stabilize Arabidopsis allopolyploids.</title>
        <authorList>
            <person name="Chen Z."/>
        </authorList>
    </citation>
    <scope>NUCLEOTIDE SEQUENCE [LARGE SCALE GENOMIC DNA]</scope>
    <source>
        <strain evidence="9">As9502</strain>
        <tissue evidence="9">Leaf</tissue>
    </source>
</reference>
<proteinExistence type="inferred from homology"/>